<evidence type="ECO:0000313" key="6">
    <source>
        <dbReference type="Proteomes" id="UP001205185"/>
    </source>
</evidence>
<dbReference type="InterPro" id="IPR029058">
    <property type="entry name" value="AB_hydrolase_fold"/>
</dbReference>
<keyword evidence="2" id="KW-0732">Signal</keyword>
<comment type="caution">
    <text evidence="5">The sequence shown here is derived from an EMBL/GenBank/DDBJ whole genome shotgun (WGS) entry which is preliminary data.</text>
</comment>
<dbReference type="PANTHER" id="PTHR43248:SF29">
    <property type="entry name" value="TRIPEPTIDYL AMINOPEPTIDASE"/>
    <property type="match status" value="1"/>
</dbReference>
<dbReference type="InterPro" id="IPR013595">
    <property type="entry name" value="Pept_S33_TAP-like_C"/>
</dbReference>
<evidence type="ECO:0000256" key="2">
    <source>
        <dbReference type="ARBA" id="ARBA00022729"/>
    </source>
</evidence>
<comment type="similarity">
    <text evidence="1">Belongs to the peptidase S33 family.</text>
</comment>
<organism evidence="5 6">
    <name type="scientific">Actinokineospora diospyrosa</name>
    <dbReference type="NCBI Taxonomy" id="103728"/>
    <lineage>
        <taxon>Bacteria</taxon>
        <taxon>Bacillati</taxon>
        <taxon>Actinomycetota</taxon>
        <taxon>Actinomycetes</taxon>
        <taxon>Pseudonocardiales</taxon>
        <taxon>Pseudonocardiaceae</taxon>
        <taxon>Actinokineospora</taxon>
    </lineage>
</organism>
<evidence type="ECO:0000256" key="1">
    <source>
        <dbReference type="ARBA" id="ARBA00010088"/>
    </source>
</evidence>
<dbReference type="PANTHER" id="PTHR43248">
    <property type="entry name" value="2-SUCCINYL-6-HYDROXY-2,4-CYCLOHEXADIENE-1-CARBOXYLATE SYNTHASE"/>
    <property type="match status" value="1"/>
</dbReference>
<accession>A0ABT1I9D3</accession>
<proteinExistence type="inferred from homology"/>
<feature type="domain" description="Peptidase S33 tripeptidyl aminopeptidase-like C-terminal" evidence="4">
    <location>
        <begin position="421"/>
        <end position="511"/>
    </location>
</feature>
<evidence type="ECO:0000259" key="4">
    <source>
        <dbReference type="Pfam" id="PF08386"/>
    </source>
</evidence>
<sequence>MLDGQGKFRRNPIWTGWSRRPYGLIMKRVRVVLGVVVLAAALGGAVPAAAEVAAGPGLVWGQCPPDPGPADPRLRCAVLEVPLDYRAPGGKKIKLTVSRLATAKPGLRRGVLLHNGGGPGEASLFLPSRYALAYSREVLDRFDLIGFDPRGVGYSTPITCGRSAAELPNEWVLPFPAADGSIDDNVGFARELARDCLANGGDLVRHVTTANTARDMDRIRIALGERKLSYSSGSYGSYLGAVYASLFPERTDRVVLDSNVDPSRVWHRQWSLWDSGAEARFPDFAAWAVEEGGFGATQAEVRERFLALATKLDSAPVVHPKAGPVNGNLFRAIHRAYSYHTLYFPELGAWWRFLADGGPPPGWGDPADVPGVPQDNSTAVLLAVTCGDTYWSHDIGQYRREVEVNRARYPILGGMGANIWPCAFWPAPIEPPVRVTDRGPSNVLLLQTRRDPGTPYAGALGMRAAFGDRARMVTVDTGNHGAYDPSTPSCAITEAHRFLVTGTLPRRDLACAPDPVAPAAAARVPLLGTPSMMVDR</sequence>
<dbReference type="EMBL" id="JAMTCO010000004">
    <property type="protein sequence ID" value="MCP2269194.1"/>
    <property type="molecule type" value="Genomic_DNA"/>
</dbReference>
<keyword evidence="3 5" id="KW-0378">Hydrolase</keyword>
<evidence type="ECO:0000256" key="3">
    <source>
        <dbReference type="ARBA" id="ARBA00022801"/>
    </source>
</evidence>
<gene>
    <name evidence="5" type="ORF">LV75_001682</name>
</gene>
<evidence type="ECO:0000313" key="5">
    <source>
        <dbReference type="EMBL" id="MCP2269194.1"/>
    </source>
</evidence>
<dbReference type="Proteomes" id="UP001205185">
    <property type="component" value="Unassembled WGS sequence"/>
</dbReference>
<dbReference type="GO" id="GO:0016787">
    <property type="term" value="F:hydrolase activity"/>
    <property type="evidence" value="ECO:0007669"/>
    <property type="project" value="UniProtKB-KW"/>
</dbReference>
<dbReference type="Pfam" id="PF08386">
    <property type="entry name" value="Abhydrolase_4"/>
    <property type="match status" value="1"/>
</dbReference>
<name>A0ABT1I9D3_9PSEU</name>
<dbReference type="Gene3D" id="3.40.50.1820">
    <property type="entry name" value="alpha/beta hydrolase"/>
    <property type="match status" value="1"/>
</dbReference>
<keyword evidence="6" id="KW-1185">Reference proteome</keyword>
<dbReference type="SUPFAM" id="SSF53474">
    <property type="entry name" value="alpha/beta-Hydrolases"/>
    <property type="match status" value="1"/>
</dbReference>
<dbReference type="InterPro" id="IPR051601">
    <property type="entry name" value="Serine_prot/Carboxylest_S33"/>
</dbReference>
<reference evidence="5 6" key="1">
    <citation type="submission" date="2022-06" db="EMBL/GenBank/DDBJ databases">
        <title>Genomic Encyclopedia of Archaeal and Bacterial Type Strains, Phase II (KMG-II): from individual species to whole genera.</title>
        <authorList>
            <person name="Goeker M."/>
        </authorList>
    </citation>
    <scope>NUCLEOTIDE SEQUENCE [LARGE SCALE GENOMIC DNA]</scope>
    <source>
        <strain evidence="5 6">DSM 44255</strain>
    </source>
</reference>
<protein>
    <submittedName>
        <fullName evidence="5">Alpha/beta hydrolase fold</fullName>
    </submittedName>
</protein>